<name>A0ABD2IKP2_HETSC</name>
<evidence type="ECO:0000313" key="4">
    <source>
        <dbReference type="Proteomes" id="UP001620645"/>
    </source>
</evidence>
<dbReference type="SUPFAM" id="SSF50182">
    <property type="entry name" value="Sm-like ribonucleoproteins"/>
    <property type="match status" value="1"/>
</dbReference>
<feature type="compositionally biased region" description="Basic and acidic residues" evidence="1">
    <location>
        <begin position="21"/>
        <end position="33"/>
    </location>
</feature>
<evidence type="ECO:0000256" key="1">
    <source>
        <dbReference type="SAM" id="MobiDB-lite"/>
    </source>
</evidence>
<proteinExistence type="predicted"/>
<dbReference type="Gene3D" id="2.30.30.100">
    <property type="match status" value="1"/>
</dbReference>
<keyword evidence="4" id="KW-1185">Reference proteome</keyword>
<dbReference type="InterPro" id="IPR010920">
    <property type="entry name" value="LSM_dom_sf"/>
</dbReference>
<dbReference type="InterPro" id="IPR001163">
    <property type="entry name" value="Sm_dom_euk/arc"/>
</dbReference>
<evidence type="ECO:0000313" key="3">
    <source>
        <dbReference type="EMBL" id="KAL3079821.1"/>
    </source>
</evidence>
<organism evidence="3 4">
    <name type="scientific">Heterodera schachtii</name>
    <name type="common">Sugarbeet cyst nematode worm</name>
    <name type="synonym">Tylenchus schachtii</name>
    <dbReference type="NCBI Taxonomy" id="97005"/>
    <lineage>
        <taxon>Eukaryota</taxon>
        <taxon>Metazoa</taxon>
        <taxon>Ecdysozoa</taxon>
        <taxon>Nematoda</taxon>
        <taxon>Chromadorea</taxon>
        <taxon>Rhabditida</taxon>
        <taxon>Tylenchina</taxon>
        <taxon>Tylenchomorpha</taxon>
        <taxon>Tylenchoidea</taxon>
        <taxon>Heteroderidae</taxon>
        <taxon>Heteroderinae</taxon>
        <taxon>Heterodera</taxon>
    </lineage>
</organism>
<protein>
    <recommendedName>
        <fullName evidence="2">Sm domain-containing protein</fullName>
    </recommendedName>
</protein>
<feature type="domain" description="Sm" evidence="2">
    <location>
        <begin position="94"/>
        <end position="138"/>
    </location>
</feature>
<gene>
    <name evidence="3" type="ORF">niasHS_014103</name>
</gene>
<accession>A0ABD2IKP2</accession>
<reference evidence="3 4" key="1">
    <citation type="submission" date="2024-10" db="EMBL/GenBank/DDBJ databases">
        <authorList>
            <person name="Kim D."/>
        </authorList>
    </citation>
    <scope>NUCLEOTIDE SEQUENCE [LARGE SCALE GENOMIC DNA]</scope>
    <source>
        <strain evidence="3">Taebaek</strain>
    </source>
</reference>
<evidence type="ECO:0000259" key="2">
    <source>
        <dbReference type="Pfam" id="PF01423"/>
    </source>
</evidence>
<comment type="caution">
    <text evidence="3">The sequence shown here is derived from an EMBL/GenBank/DDBJ whole genome shotgun (WGS) entry which is preliminary data.</text>
</comment>
<dbReference type="Pfam" id="PF01423">
    <property type="entry name" value="LSM"/>
    <property type="match status" value="1"/>
</dbReference>
<dbReference type="EMBL" id="JBICCN010000300">
    <property type="protein sequence ID" value="KAL3079821.1"/>
    <property type="molecule type" value="Genomic_DNA"/>
</dbReference>
<feature type="region of interest" description="Disordered" evidence="1">
    <location>
        <begin position="1"/>
        <end position="33"/>
    </location>
</feature>
<dbReference type="Proteomes" id="UP001620645">
    <property type="component" value="Unassembled WGS sequence"/>
</dbReference>
<sequence length="196" mass="22022">MSEKKCDGVLPLDSVPSSSHSSEKDPTKMSTKERLRRLQAICKPGKTPLVQKDELRNSRIKRRRVDHLDSAHGKRFACSAGSGVDACLRRWMLQGTRVHVKLRAFSPHQEPNRLLQGAIVAFDKHWNIVLRDVDEVYMPATRLGKVQSMPGAMPQSVRYTDDKSAPKGQRRLLTRHLKCSLVTGTSLIAIYSGDTH</sequence>
<dbReference type="AlphaFoldDB" id="A0ABD2IKP2"/>